<dbReference type="InterPro" id="IPR036396">
    <property type="entry name" value="Cyt_P450_sf"/>
</dbReference>
<dbReference type="PRINTS" id="PR00463">
    <property type="entry name" value="EP450I"/>
</dbReference>
<comment type="caution">
    <text evidence="4">The sequence shown here is derived from an EMBL/GenBank/DDBJ whole genome shotgun (WGS) entry which is preliminary data.</text>
</comment>
<evidence type="ECO:0000256" key="1">
    <source>
        <dbReference type="ARBA" id="ARBA00010617"/>
    </source>
</evidence>
<reference evidence="4 5" key="1">
    <citation type="submission" date="2024-02" db="EMBL/GenBank/DDBJ databases">
        <authorList>
            <person name="Daric V."/>
            <person name="Darras S."/>
        </authorList>
    </citation>
    <scope>NUCLEOTIDE SEQUENCE [LARGE SCALE GENOMIC DNA]</scope>
</reference>
<dbReference type="InterPro" id="IPR001128">
    <property type="entry name" value="Cyt_P450"/>
</dbReference>
<keyword evidence="2" id="KW-0479">Metal-binding</keyword>
<keyword evidence="3" id="KW-0812">Transmembrane</keyword>
<keyword evidence="2" id="KW-0349">Heme</keyword>
<protein>
    <recommendedName>
        <fullName evidence="6">Cytochrome P450</fullName>
    </recommendedName>
</protein>
<keyword evidence="5" id="KW-1185">Reference proteome</keyword>
<evidence type="ECO:0008006" key="6">
    <source>
        <dbReference type="Google" id="ProtNLM"/>
    </source>
</evidence>
<dbReference type="PANTHER" id="PTHR24291:SF201">
    <property type="entry name" value="CYTOCHROME P450, FAMILY 4, SUBFAMILY B, POLYPEPTIDE 7"/>
    <property type="match status" value="1"/>
</dbReference>
<evidence type="ECO:0000256" key="3">
    <source>
        <dbReference type="SAM" id="Phobius"/>
    </source>
</evidence>
<dbReference type="PANTHER" id="PTHR24291">
    <property type="entry name" value="CYTOCHROME P450 FAMILY 4"/>
    <property type="match status" value="1"/>
</dbReference>
<feature type="transmembrane region" description="Helical" evidence="3">
    <location>
        <begin position="6"/>
        <end position="25"/>
    </location>
</feature>
<evidence type="ECO:0000313" key="4">
    <source>
        <dbReference type="EMBL" id="CAK8675655.1"/>
    </source>
</evidence>
<dbReference type="Gene3D" id="1.10.630.10">
    <property type="entry name" value="Cytochrome P450"/>
    <property type="match status" value="1"/>
</dbReference>
<proteinExistence type="inferred from homology"/>
<keyword evidence="2" id="KW-0503">Monooxygenase</keyword>
<dbReference type="InterPro" id="IPR050196">
    <property type="entry name" value="Cytochrome_P450_Monoox"/>
</dbReference>
<keyword evidence="2" id="KW-0560">Oxidoreductase</keyword>
<accession>A0ABP0F7H3</accession>
<gene>
    <name evidence="4" type="ORF">CVLEPA_LOCUS5206</name>
</gene>
<dbReference type="InterPro" id="IPR017972">
    <property type="entry name" value="Cyt_P450_CS"/>
</dbReference>
<dbReference type="InterPro" id="IPR002401">
    <property type="entry name" value="Cyt_P450_E_grp-I"/>
</dbReference>
<evidence type="ECO:0000313" key="5">
    <source>
        <dbReference type="Proteomes" id="UP001642483"/>
    </source>
</evidence>
<dbReference type="Proteomes" id="UP001642483">
    <property type="component" value="Unassembled WGS sequence"/>
</dbReference>
<dbReference type="SUPFAM" id="SSF48264">
    <property type="entry name" value="Cytochrome P450"/>
    <property type="match status" value="1"/>
</dbReference>
<evidence type="ECO:0000256" key="2">
    <source>
        <dbReference type="RuleBase" id="RU000461"/>
    </source>
</evidence>
<organism evidence="4 5">
    <name type="scientific">Clavelina lepadiformis</name>
    <name type="common">Light-bulb sea squirt</name>
    <name type="synonym">Ascidia lepadiformis</name>
    <dbReference type="NCBI Taxonomy" id="159417"/>
    <lineage>
        <taxon>Eukaryota</taxon>
        <taxon>Metazoa</taxon>
        <taxon>Chordata</taxon>
        <taxon>Tunicata</taxon>
        <taxon>Ascidiacea</taxon>
        <taxon>Aplousobranchia</taxon>
        <taxon>Clavelinidae</taxon>
        <taxon>Clavelina</taxon>
    </lineage>
</organism>
<dbReference type="CDD" id="cd20659">
    <property type="entry name" value="CYP4B_4F-like"/>
    <property type="match status" value="1"/>
</dbReference>
<sequence length="536" mass="61720">MIQLNPALYLSVALVSIVLLVKYLTPWYRLRKQGQKAMEGIIGQEPHWLFGTLTQLQLSEASFLDALKQLNEMGPKIVPLWMGPFLWYLVLVHPHVVKPLLETAEPKDEIGYGFLRPWIGDGLLVSKGEKWHRNRHLLTRAFHFDILKGYMQSFNSCATTMLDIWDSKPRGRTIEMFKPVSLMALDNMLQCTMSFQTGCQTDSGENKYIKAVFEMGETVMKRVFNPLVHPDFLFYLTPCGRRFKAHCDYVHEFDEKIIAERKAYIQKITSNSERMKNDADENQNLSLYMKMSKKNLDFLDILLLTKDEDGKGLSDREIRDEVDTFLFEGHDTTASALSWAFYCFATYPECQEKCRTEVQTVLGNKKYIEWNDLAKLSYLTMFIKEVLRLYPPVFTMARKLSNPLTINRGFGEDQFCQAEFPPPVAGRTLGPGSSFNTPMFMLHRNAAVWPDPEVFDPLRFTPDNSKGRSPYAHLPFSAGPRNCIGQKFAMAEMKVTLSKALQRFRFYIDEECPKPEIQFSIVLKAKKGIHIKVDAL</sequence>
<dbReference type="PRINTS" id="PR00385">
    <property type="entry name" value="P450"/>
</dbReference>
<name>A0ABP0F7H3_CLALP</name>
<comment type="similarity">
    <text evidence="1 2">Belongs to the cytochrome P450 family.</text>
</comment>
<keyword evidence="2" id="KW-0408">Iron</keyword>
<dbReference type="EMBL" id="CAWYQH010000024">
    <property type="protein sequence ID" value="CAK8675655.1"/>
    <property type="molecule type" value="Genomic_DNA"/>
</dbReference>
<dbReference type="Pfam" id="PF00067">
    <property type="entry name" value="p450"/>
    <property type="match status" value="2"/>
</dbReference>
<dbReference type="PROSITE" id="PS00086">
    <property type="entry name" value="CYTOCHROME_P450"/>
    <property type="match status" value="1"/>
</dbReference>
<keyword evidence="3" id="KW-0472">Membrane</keyword>
<keyword evidence="3" id="KW-1133">Transmembrane helix</keyword>